<dbReference type="AlphaFoldDB" id="A0A2T3BFW7"/>
<keyword evidence="1" id="KW-0732">Signal</keyword>
<feature type="chain" id="PRO_5015419894" evidence="1">
    <location>
        <begin position="19"/>
        <end position="220"/>
    </location>
</feature>
<evidence type="ECO:0000313" key="3">
    <source>
        <dbReference type="Proteomes" id="UP000241818"/>
    </source>
</evidence>
<evidence type="ECO:0000256" key="1">
    <source>
        <dbReference type="SAM" id="SignalP"/>
    </source>
</evidence>
<keyword evidence="3" id="KW-1185">Reference proteome</keyword>
<proteinExistence type="predicted"/>
<dbReference type="InParanoid" id="A0A2T3BFW7"/>
<organism evidence="2 3">
    <name type="scientific">Amorphotheca resinae ATCC 22711</name>
    <dbReference type="NCBI Taxonomy" id="857342"/>
    <lineage>
        <taxon>Eukaryota</taxon>
        <taxon>Fungi</taxon>
        <taxon>Dikarya</taxon>
        <taxon>Ascomycota</taxon>
        <taxon>Pezizomycotina</taxon>
        <taxon>Leotiomycetes</taxon>
        <taxon>Helotiales</taxon>
        <taxon>Amorphothecaceae</taxon>
        <taxon>Amorphotheca</taxon>
    </lineage>
</organism>
<sequence>MPLLRLAPLFSLVVSALAVPNVTVVPLTGGCSDYPSYDASTGLSTQFLLTLNSCDNSTIEGYGDTCQVIRRSGDTGIHEGRISIATNNQIAKTAFRCNSALGPGVLEALTPTGVSGYAYNQVNLTYYPYDAELGWGFGQYSNPVSAFAHFDEDGNRIDGVFLGRDNYTTWGVKWYPADSGSVDGNPYWGLRLLGADSAVPGTNGSALYEGEYRTFLKVSV</sequence>
<dbReference type="RefSeq" id="XP_024725790.1">
    <property type="nucleotide sequence ID" value="XM_024869792.1"/>
</dbReference>
<dbReference type="PROSITE" id="PS51257">
    <property type="entry name" value="PROKAR_LIPOPROTEIN"/>
    <property type="match status" value="1"/>
</dbReference>
<gene>
    <name evidence="2" type="ORF">M430DRAFT_93841</name>
</gene>
<accession>A0A2T3BFW7</accession>
<name>A0A2T3BFW7_AMORE</name>
<feature type="signal peptide" evidence="1">
    <location>
        <begin position="1"/>
        <end position="18"/>
    </location>
</feature>
<dbReference type="Proteomes" id="UP000241818">
    <property type="component" value="Unassembled WGS sequence"/>
</dbReference>
<reference evidence="2 3" key="1">
    <citation type="journal article" date="2018" name="New Phytol.">
        <title>Comparative genomics and transcriptomics depict ericoid mycorrhizal fungi as versatile saprotrophs and plant mutualists.</title>
        <authorList>
            <person name="Martino E."/>
            <person name="Morin E."/>
            <person name="Grelet G.A."/>
            <person name="Kuo A."/>
            <person name="Kohler A."/>
            <person name="Daghino S."/>
            <person name="Barry K.W."/>
            <person name="Cichocki N."/>
            <person name="Clum A."/>
            <person name="Dockter R.B."/>
            <person name="Hainaut M."/>
            <person name="Kuo R.C."/>
            <person name="LaButti K."/>
            <person name="Lindahl B.D."/>
            <person name="Lindquist E.A."/>
            <person name="Lipzen A."/>
            <person name="Khouja H.R."/>
            <person name="Magnuson J."/>
            <person name="Murat C."/>
            <person name="Ohm R.A."/>
            <person name="Singer S.W."/>
            <person name="Spatafora J.W."/>
            <person name="Wang M."/>
            <person name="Veneault-Fourrey C."/>
            <person name="Henrissat B."/>
            <person name="Grigoriev I.V."/>
            <person name="Martin F.M."/>
            <person name="Perotto S."/>
        </authorList>
    </citation>
    <scope>NUCLEOTIDE SEQUENCE [LARGE SCALE GENOMIC DNA]</scope>
    <source>
        <strain evidence="2 3">ATCC 22711</strain>
    </source>
</reference>
<dbReference type="OrthoDB" id="3545468at2759"/>
<evidence type="ECO:0000313" key="2">
    <source>
        <dbReference type="EMBL" id="PSS28265.1"/>
    </source>
</evidence>
<protein>
    <submittedName>
        <fullName evidence="2">Uncharacterized protein</fullName>
    </submittedName>
</protein>
<dbReference type="EMBL" id="KZ679006">
    <property type="protein sequence ID" value="PSS28265.1"/>
    <property type="molecule type" value="Genomic_DNA"/>
</dbReference>
<dbReference type="GeneID" id="36577873"/>